<comment type="caution">
    <text evidence="14">The sequence shown here is derived from an EMBL/GenBank/DDBJ whole genome shotgun (WGS) entry which is preliminary data.</text>
</comment>
<dbReference type="InterPro" id="IPR002933">
    <property type="entry name" value="Peptidase_M20"/>
</dbReference>
<dbReference type="PANTHER" id="PTHR43808:SF8">
    <property type="entry name" value="PEPTIDASE M20 DIMERISATION DOMAIN-CONTAINING PROTEIN"/>
    <property type="match status" value="1"/>
</dbReference>
<dbReference type="InterPro" id="IPR050072">
    <property type="entry name" value="Peptidase_M20A"/>
</dbReference>
<dbReference type="SUPFAM" id="SSF55031">
    <property type="entry name" value="Bacterial exopeptidase dimerisation domain"/>
    <property type="match status" value="1"/>
</dbReference>
<keyword evidence="7" id="KW-0028">Amino-acid biosynthesis</keyword>
<evidence type="ECO:0000256" key="10">
    <source>
        <dbReference type="ARBA" id="ARBA00022833"/>
    </source>
</evidence>
<accession>A0A323UDK3</accession>
<comment type="similarity">
    <text evidence="4">Belongs to the peptidase M20A family.</text>
</comment>
<feature type="domain" description="Peptidase M20 dimerisation" evidence="13">
    <location>
        <begin position="177"/>
        <end position="281"/>
    </location>
</feature>
<dbReference type="Pfam" id="PF07687">
    <property type="entry name" value="M20_dimer"/>
    <property type="match status" value="1"/>
</dbReference>
<dbReference type="EC" id="3.5.1.18" evidence="5"/>
<keyword evidence="8" id="KW-0479">Metal-binding</keyword>
<keyword evidence="9" id="KW-0378">Hydrolase</keyword>
<comment type="cofactor">
    <cofactor evidence="2">
        <name>Zn(2+)</name>
        <dbReference type="ChEBI" id="CHEBI:29105"/>
    </cofactor>
</comment>
<dbReference type="SUPFAM" id="SSF53187">
    <property type="entry name" value="Zn-dependent exopeptidases"/>
    <property type="match status" value="1"/>
</dbReference>
<comment type="cofactor">
    <cofactor evidence="1">
        <name>Co(2+)</name>
        <dbReference type="ChEBI" id="CHEBI:48828"/>
    </cofactor>
</comment>
<dbReference type="PROSITE" id="PS00759">
    <property type="entry name" value="ARGE_DAPE_CPG2_2"/>
    <property type="match status" value="1"/>
</dbReference>
<keyword evidence="10" id="KW-0862">Zinc</keyword>
<dbReference type="InterPro" id="IPR011650">
    <property type="entry name" value="Peptidase_M20_dimer"/>
</dbReference>
<evidence type="ECO:0000256" key="1">
    <source>
        <dbReference type="ARBA" id="ARBA00001941"/>
    </source>
</evidence>
<evidence type="ECO:0000313" key="14">
    <source>
        <dbReference type="EMBL" id="PZA10481.1"/>
    </source>
</evidence>
<evidence type="ECO:0000256" key="6">
    <source>
        <dbReference type="ARBA" id="ARBA00016853"/>
    </source>
</evidence>
<name>A0A323UDK3_RHOPL</name>
<organism evidence="14 15">
    <name type="scientific">Rhodopseudomonas palustris</name>
    <dbReference type="NCBI Taxonomy" id="1076"/>
    <lineage>
        <taxon>Bacteria</taxon>
        <taxon>Pseudomonadati</taxon>
        <taxon>Pseudomonadota</taxon>
        <taxon>Alphaproteobacteria</taxon>
        <taxon>Hyphomicrobiales</taxon>
        <taxon>Nitrobacteraceae</taxon>
        <taxon>Rhodopseudomonas</taxon>
    </lineage>
</organism>
<gene>
    <name evidence="14" type="ORF">DNX69_14035</name>
</gene>
<evidence type="ECO:0000256" key="4">
    <source>
        <dbReference type="ARBA" id="ARBA00006247"/>
    </source>
</evidence>
<dbReference type="InterPro" id="IPR001261">
    <property type="entry name" value="ArgE/DapE_CS"/>
</dbReference>
<comment type="catalytic activity">
    <reaction evidence="12">
        <text>N-succinyl-(2S,6S)-2,6-diaminopimelate + H2O = (2S,6S)-2,6-diaminopimelate + succinate</text>
        <dbReference type="Rhea" id="RHEA:22608"/>
        <dbReference type="ChEBI" id="CHEBI:15377"/>
        <dbReference type="ChEBI" id="CHEBI:30031"/>
        <dbReference type="ChEBI" id="CHEBI:57609"/>
        <dbReference type="ChEBI" id="CHEBI:58087"/>
        <dbReference type="EC" id="3.5.1.18"/>
    </reaction>
</comment>
<protein>
    <recommendedName>
        <fullName evidence="6">Probable succinyl-diaminopimelate desuccinylase</fullName>
        <ecNumber evidence="5">3.5.1.18</ecNumber>
    </recommendedName>
</protein>
<dbReference type="Gene3D" id="3.30.70.360">
    <property type="match status" value="1"/>
</dbReference>
<evidence type="ECO:0000256" key="11">
    <source>
        <dbReference type="ARBA" id="ARBA00023285"/>
    </source>
</evidence>
<dbReference type="UniPathway" id="UPA00034">
    <property type="reaction ID" value="UER00021"/>
</dbReference>
<evidence type="ECO:0000313" key="15">
    <source>
        <dbReference type="Proteomes" id="UP000248134"/>
    </source>
</evidence>
<evidence type="ECO:0000256" key="3">
    <source>
        <dbReference type="ARBA" id="ARBA00005130"/>
    </source>
</evidence>
<evidence type="ECO:0000256" key="9">
    <source>
        <dbReference type="ARBA" id="ARBA00022801"/>
    </source>
</evidence>
<dbReference type="PANTHER" id="PTHR43808">
    <property type="entry name" value="ACETYLORNITHINE DEACETYLASE"/>
    <property type="match status" value="1"/>
</dbReference>
<evidence type="ECO:0000256" key="5">
    <source>
        <dbReference type="ARBA" id="ARBA00011921"/>
    </source>
</evidence>
<evidence type="ECO:0000256" key="2">
    <source>
        <dbReference type="ARBA" id="ARBA00001947"/>
    </source>
</evidence>
<dbReference type="PROSITE" id="PS00758">
    <property type="entry name" value="ARGE_DAPE_CPG2_1"/>
    <property type="match status" value="1"/>
</dbReference>
<dbReference type="GO" id="GO:0009014">
    <property type="term" value="F:succinyl-diaminopimelate desuccinylase activity"/>
    <property type="evidence" value="ECO:0007669"/>
    <property type="project" value="UniProtKB-EC"/>
</dbReference>
<dbReference type="Pfam" id="PF01546">
    <property type="entry name" value="Peptidase_M20"/>
    <property type="match status" value="1"/>
</dbReference>
<dbReference type="GO" id="GO:0046872">
    <property type="term" value="F:metal ion binding"/>
    <property type="evidence" value="ECO:0007669"/>
    <property type="project" value="UniProtKB-KW"/>
</dbReference>
<dbReference type="InterPro" id="IPR036264">
    <property type="entry name" value="Bact_exopeptidase_dim_dom"/>
</dbReference>
<reference evidence="14 15" key="1">
    <citation type="submission" date="2018-06" db="EMBL/GenBank/DDBJ databases">
        <title>Draft Whole-Genome Sequence of the purple photosynthetic bacterium Rhodospeudomonas palustris XCP.</title>
        <authorList>
            <person name="Rayyan A."/>
            <person name="Meyer T.E."/>
            <person name="Kyndt J.A."/>
        </authorList>
    </citation>
    <scope>NUCLEOTIDE SEQUENCE [LARGE SCALE GENOMIC DNA]</scope>
    <source>
        <strain evidence="14 15">XCP</strain>
    </source>
</reference>
<evidence type="ECO:0000256" key="8">
    <source>
        <dbReference type="ARBA" id="ARBA00022723"/>
    </source>
</evidence>
<comment type="pathway">
    <text evidence="3">Amino-acid biosynthesis; L-lysine biosynthesis via DAP pathway; LL-2,6-diaminopimelate from (S)-tetrahydrodipicolinate (succinylase route): step 3/3.</text>
</comment>
<dbReference type="GO" id="GO:0009089">
    <property type="term" value="P:lysine biosynthetic process via diaminopimelate"/>
    <property type="evidence" value="ECO:0007669"/>
    <property type="project" value="UniProtKB-UniPathway"/>
</dbReference>
<evidence type="ECO:0000256" key="7">
    <source>
        <dbReference type="ARBA" id="ARBA00022605"/>
    </source>
</evidence>
<proteinExistence type="inferred from homology"/>
<sequence>MLEFIMSLRSVDLARQLIRFRSLNPPGEEKACVDFLADLLMKAGLEVEQHEFAPGRPSIVARLRGAANVSPLAFTGHVDVVPLGEKPWTVPPFDAEIRDGKLFGRGASDMKAGVAAFVAATVAQTDSKLPLKRGITLVITAGEETGCEGAFHLARKGVLGPAELLIVAEPSSNLPIIAHKGSVRLRISAKGKTAHSSMPELGENAIYKITEWIRCIEVHKFPIESHPLLGNTTSSVTTVFGGQNINSVPDSAGFTVDFRTIPVHDHSNLVADIQRVCGDEATIEVVTDFKGFATDPEDPSIQPLMAVLESRLRERPKPTGAPYFTDASALVPGFNNVATVVIGPGEAAQCHQTDEFCYVQQIEDAFNIYSSLISRMCR</sequence>
<dbReference type="NCBIfam" id="TIGR01910">
    <property type="entry name" value="DapE-ArgE"/>
    <property type="match status" value="1"/>
</dbReference>
<dbReference type="EMBL" id="QKQS01000023">
    <property type="protein sequence ID" value="PZA10481.1"/>
    <property type="molecule type" value="Genomic_DNA"/>
</dbReference>
<dbReference type="InterPro" id="IPR010182">
    <property type="entry name" value="ArgE/DapE"/>
</dbReference>
<evidence type="ECO:0000256" key="12">
    <source>
        <dbReference type="ARBA" id="ARBA00051301"/>
    </source>
</evidence>
<dbReference type="Proteomes" id="UP000248134">
    <property type="component" value="Unassembled WGS sequence"/>
</dbReference>
<keyword evidence="11" id="KW-0170">Cobalt</keyword>
<dbReference type="AlphaFoldDB" id="A0A323UDK3"/>
<dbReference type="CDD" id="cd08659">
    <property type="entry name" value="M20_ArgE_DapE-like"/>
    <property type="match status" value="1"/>
</dbReference>
<dbReference type="Gene3D" id="3.40.630.10">
    <property type="entry name" value="Zn peptidases"/>
    <property type="match status" value="1"/>
</dbReference>
<evidence type="ECO:0000259" key="13">
    <source>
        <dbReference type="Pfam" id="PF07687"/>
    </source>
</evidence>